<dbReference type="Gene3D" id="1.10.760.10">
    <property type="entry name" value="Cytochrome c-like domain"/>
    <property type="match status" value="1"/>
</dbReference>
<protein>
    <submittedName>
        <fullName evidence="3">C-type cytochrome</fullName>
    </submittedName>
</protein>
<accession>A0A974S9J1</accession>
<keyword evidence="2" id="KW-0732">Signal</keyword>
<dbReference type="EMBL" id="CP068570">
    <property type="protein sequence ID" value="QQZ51499.1"/>
    <property type="molecule type" value="Genomic_DNA"/>
</dbReference>
<feature type="region of interest" description="Disordered" evidence="1">
    <location>
        <begin position="78"/>
        <end position="118"/>
    </location>
</feature>
<dbReference type="GO" id="GO:0009055">
    <property type="term" value="F:electron transfer activity"/>
    <property type="evidence" value="ECO:0007669"/>
    <property type="project" value="InterPro"/>
</dbReference>
<gene>
    <name evidence="3" type="ORF">JKL49_11160</name>
</gene>
<dbReference type="GO" id="GO:0020037">
    <property type="term" value="F:heme binding"/>
    <property type="evidence" value="ECO:0007669"/>
    <property type="project" value="InterPro"/>
</dbReference>
<feature type="chain" id="PRO_5037516343" evidence="2">
    <location>
        <begin position="24"/>
        <end position="118"/>
    </location>
</feature>
<reference evidence="3" key="1">
    <citation type="submission" date="2021-01" db="EMBL/GenBank/DDBJ databases">
        <title>Genome sequence of Phenylobacterium sp. 20VBR1 isolated from a valley glaceir, Ny-Alesund, Svalbard.</title>
        <authorList>
            <person name="Thomas F.A."/>
            <person name="Krishnan K.P."/>
            <person name="Sinha R.K."/>
        </authorList>
    </citation>
    <scope>NUCLEOTIDE SEQUENCE</scope>
    <source>
        <strain evidence="3">20VBR1</strain>
    </source>
</reference>
<dbReference type="SUPFAM" id="SSF46626">
    <property type="entry name" value="Cytochrome c"/>
    <property type="match status" value="1"/>
</dbReference>
<proteinExistence type="predicted"/>
<feature type="signal peptide" evidence="2">
    <location>
        <begin position="1"/>
        <end position="23"/>
    </location>
</feature>
<evidence type="ECO:0000256" key="1">
    <source>
        <dbReference type="SAM" id="MobiDB-lite"/>
    </source>
</evidence>
<evidence type="ECO:0000256" key="2">
    <source>
        <dbReference type="SAM" id="SignalP"/>
    </source>
</evidence>
<feature type="compositionally biased region" description="Basic and acidic residues" evidence="1">
    <location>
        <begin position="104"/>
        <end position="118"/>
    </location>
</feature>
<dbReference type="AlphaFoldDB" id="A0A974S9J1"/>
<sequence>MARTALMLSAMLAGALISAQALAQDVATDASADRGRDLVLKHCNRCHSLAATGPSSEPTAPPFRDLYKRYPVENLGRPWPRESWWDTPDAGVQVRPRRRHRRDRLPDPDPVGDRQAHP</sequence>
<evidence type="ECO:0000313" key="3">
    <source>
        <dbReference type="EMBL" id="QQZ51499.1"/>
    </source>
</evidence>
<dbReference type="InterPro" id="IPR036909">
    <property type="entry name" value="Cyt_c-like_dom_sf"/>
</dbReference>
<name>A0A974S9J1_9CAUL</name>
<organism evidence="3">
    <name type="scientific">Phenylobacterium glaciei</name>
    <dbReference type="NCBI Taxonomy" id="2803784"/>
    <lineage>
        <taxon>Bacteria</taxon>
        <taxon>Pseudomonadati</taxon>
        <taxon>Pseudomonadota</taxon>
        <taxon>Alphaproteobacteria</taxon>
        <taxon>Caulobacterales</taxon>
        <taxon>Caulobacteraceae</taxon>
        <taxon>Phenylobacterium</taxon>
    </lineage>
</organism>